<dbReference type="AlphaFoldDB" id="A0A139SXB9"/>
<dbReference type="SUPFAM" id="SSF55729">
    <property type="entry name" value="Acyl-CoA N-acyltransferases (Nat)"/>
    <property type="match status" value="1"/>
</dbReference>
<dbReference type="PANTHER" id="PTHR10545">
    <property type="entry name" value="DIAMINE N-ACETYLTRANSFERASE"/>
    <property type="match status" value="1"/>
</dbReference>
<evidence type="ECO:0000259" key="3">
    <source>
        <dbReference type="PROSITE" id="PS51186"/>
    </source>
</evidence>
<feature type="domain" description="N-acetyltransferase" evidence="3">
    <location>
        <begin position="3"/>
        <end position="157"/>
    </location>
</feature>
<dbReference type="EMBL" id="LSZO01000025">
    <property type="protein sequence ID" value="KXU39229.1"/>
    <property type="molecule type" value="Genomic_DNA"/>
</dbReference>
<accession>A0A139SXB9</accession>
<evidence type="ECO:0000256" key="1">
    <source>
        <dbReference type="ARBA" id="ARBA00022679"/>
    </source>
</evidence>
<dbReference type="PROSITE" id="PS51186">
    <property type="entry name" value="GNAT"/>
    <property type="match status" value="1"/>
</dbReference>
<reference evidence="4 5" key="1">
    <citation type="submission" date="2016-02" db="EMBL/GenBank/DDBJ databases">
        <authorList>
            <person name="Wen L."/>
            <person name="He K."/>
            <person name="Yang H."/>
        </authorList>
    </citation>
    <scope>NUCLEOTIDE SEQUENCE [LARGE SCALE GENOMIC DNA]</scope>
    <source>
        <strain evidence="4 5">CV58</strain>
    </source>
</reference>
<evidence type="ECO:0000313" key="4">
    <source>
        <dbReference type="EMBL" id="KXU39229.1"/>
    </source>
</evidence>
<evidence type="ECO:0000313" key="5">
    <source>
        <dbReference type="Proteomes" id="UP000072660"/>
    </source>
</evidence>
<dbReference type="OrthoDB" id="9805924at2"/>
<dbReference type="Pfam" id="PF00583">
    <property type="entry name" value="Acetyltransf_1"/>
    <property type="match status" value="1"/>
</dbReference>
<dbReference type="Proteomes" id="UP000072660">
    <property type="component" value="Unassembled WGS sequence"/>
</dbReference>
<keyword evidence="2" id="KW-0012">Acyltransferase</keyword>
<keyword evidence="1" id="KW-0808">Transferase</keyword>
<dbReference type="GO" id="GO:0008080">
    <property type="term" value="F:N-acetyltransferase activity"/>
    <property type="evidence" value="ECO:0007669"/>
    <property type="project" value="TreeGrafter"/>
</dbReference>
<name>A0A139SXB9_9GAMM</name>
<dbReference type="CDD" id="cd04301">
    <property type="entry name" value="NAT_SF"/>
    <property type="match status" value="1"/>
</dbReference>
<organism evidence="4 5">
    <name type="scientific">Ventosimonas gracilis</name>
    <dbReference type="NCBI Taxonomy" id="1680762"/>
    <lineage>
        <taxon>Bacteria</taxon>
        <taxon>Pseudomonadati</taxon>
        <taxon>Pseudomonadota</taxon>
        <taxon>Gammaproteobacteria</taxon>
        <taxon>Pseudomonadales</taxon>
        <taxon>Ventosimonadaceae</taxon>
        <taxon>Ventosimonas</taxon>
    </lineage>
</organism>
<dbReference type="RefSeq" id="WP_068387054.1">
    <property type="nucleotide sequence ID" value="NZ_LSZO01000025.1"/>
</dbReference>
<evidence type="ECO:0000256" key="2">
    <source>
        <dbReference type="ARBA" id="ARBA00023315"/>
    </source>
</evidence>
<dbReference type="PANTHER" id="PTHR10545:SF29">
    <property type="entry name" value="GH14572P-RELATED"/>
    <property type="match status" value="1"/>
</dbReference>
<protein>
    <recommendedName>
        <fullName evidence="3">N-acetyltransferase domain-containing protein</fullName>
    </recommendedName>
</protein>
<keyword evidence="5" id="KW-1185">Reference proteome</keyword>
<sequence>MNTLLRPINPADAATIARMLHDLAAQTGVTRTPLVTENDIRQFGPGGKAHFDGLVAEQGAKAVGMCLFSTTFSGWRGASGLFISDLFIEPELRGQGLGLRLLAAVCQQARQIGCNYLRLDVDPQNQPARAFYRKQGFTEHQGEMPLFLELPSMQTLIEQNA</sequence>
<dbReference type="InterPro" id="IPR016181">
    <property type="entry name" value="Acyl_CoA_acyltransferase"/>
</dbReference>
<dbReference type="Gene3D" id="3.40.630.30">
    <property type="match status" value="1"/>
</dbReference>
<dbReference type="InterPro" id="IPR000182">
    <property type="entry name" value="GNAT_dom"/>
</dbReference>
<comment type="caution">
    <text evidence="4">The sequence shown here is derived from an EMBL/GenBank/DDBJ whole genome shotgun (WGS) entry which is preliminary data.</text>
</comment>
<gene>
    <name evidence="4" type="ORF">AXE65_09630</name>
</gene>
<dbReference type="InterPro" id="IPR051016">
    <property type="entry name" value="Diverse_Substrate_AcTransf"/>
</dbReference>
<proteinExistence type="predicted"/>